<keyword evidence="7" id="KW-0732">Signal</keyword>
<evidence type="ECO:0000313" key="14">
    <source>
        <dbReference type="Proteomes" id="UP000242715"/>
    </source>
</evidence>
<dbReference type="GO" id="GO:0048046">
    <property type="term" value="C:apoplast"/>
    <property type="evidence" value="ECO:0007669"/>
    <property type="project" value="UniProtKB-SubCell"/>
</dbReference>
<dbReference type="InterPro" id="IPR003137">
    <property type="entry name" value="PA_domain"/>
</dbReference>
<dbReference type="FunFam" id="3.50.30.30:FF:000005">
    <property type="entry name" value="subtilisin-like protease SBT1.5"/>
    <property type="match status" value="1"/>
</dbReference>
<dbReference type="AlphaFoldDB" id="A0A2Z6N8F2"/>
<dbReference type="PANTHER" id="PTHR10795">
    <property type="entry name" value="PROPROTEIN CONVERTASE SUBTILISIN/KEXIN"/>
    <property type="match status" value="1"/>
</dbReference>
<evidence type="ECO:0000256" key="9">
    <source>
        <dbReference type="ARBA" id="ARBA00022825"/>
    </source>
</evidence>
<dbReference type="Proteomes" id="UP000242715">
    <property type="component" value="Unassembled WGS sequence"/>
</dbReference>
<keyword evidence="8" id="KW-0378">Hydrolase</keyword>
<evidence type="ECO:0000256" key="3">
    <source>
        <dbReference type="ARBA" id="ARBA00011073"/>
    </source>
</evidence>
<dbReference type="InterPro" id="IPR036852">
    <property type="entry name" value="Peptidase_S8/S53_dom_sf"/>
</dbReference>
<protein>
    <recommendedName>
        <fullName evidence="15">Inhibitor I9 domain-containing protein</fullName>
    </recommendedName>
</protein>
<evidence type="ECO:0000259" key="12">
    <source>
        <dbReference type="Pfam" id="PF05922"/>
    </source>
</evidence>
<feature type="non-terminal residue" evidence="13">
    <location>
        <position position="268"/>
    </location>
</feature>
<proteinExistence type="inferred from homology"/>
<comment type="similarity">
    <text evidence="3">Belongs to the peptidase S8 family.</text>
</comment>
<evidence type="ECO:0000256" key="4">
    <source>
        <dbReference type="ARBA" id="ARBA00022523"/>
    </source>
</evidence>
<evidence type="ECO:0000256" key="8">
    <source>
        <dbReference type="ARBA" id="ARBA00022801"/>
    </source>
</evidence>
<evidence type="ECO:0000256" key="7">
    <source>
        <dbReference type="ARBA" id="ARBA00022729"/>
    </source>
</evidence>
<feature type="domain" description="PA" evidence="11">
    <location>
        <begin position="147"/>
        <end position="221"/>
    </location>
</feature>
<evidence type="ECO:0000313" key="13">
    <source>
        <dbReference type="EMBL" id="GAU33082.1"/>
    </source>
</evidence>
<dbReference type="OrthoDB" id="10256524at2759"/>
<keyword evidence="4" id="KW-0052">Apoplast</keyword>
<gene>
    <name evidence="13" type="ORF">TSUD_227410</name>
</gene>
<dbReference type="InterPro" id="IPR046450">
    <property type="entry name" value="PA_dom_sf"/>
</dbReference>
<feature type="non-terminal residue" evidence="13">
    <location>
        <position position="1"/>
    </location>
</feature>
<dbReference type="SUPFAM" id="SSF52025">
    <property type="entry name" value="PA domain"/>
    <property type="match status" value="1"/>
</dbReference>
<dbReference type="Gene3D" id="3.40.50.200">
    <property type="entry name" value="Peptidase S8/S53 domain"/>
    <property type="match status" value="2"/>
</dbReference>
<evidence type="ECO:0000256" key="5">
    <source>
        <dbReference type="ARBA" id="ARBA00022525"/>
    </source>
</evidence>
<evidence type="ECO:0000256" key="6">
    <source>
        <dbReference type="ARBA" id="ARBA00022670"/>
    </source>
</evidence>
<keyword evidence="10" id="KW-0325">Glycoprotein</keyword>
<keyword evidence="5" id="KW-0964">Secreted</keyword>
<dbReference type="Gene3D" id="3.50.30.30">
    <property type="match status" value="1"/>
</dbReference>
<dbReference type="SUPFAM" id="SSF52743">
    <property type="entry name" value="Subtilisin-like"/>
    <property type="match status" value="1"/>
</dbReference>
<dbReference type="Pfam" id="PF02225">
    <property type="entry name" value="PA"/>
    <property type="match status" value="1"/>
</dbReference>
<evidence type="ECO:0000256" key="10">
    <source>
        <dbReference type="ARBA" id="ARBA00023180"/>
    </source>
</evidence>
<comment type="function">
    <text evidence="1">Required for arbuscular mycorrhiza (AM) development during AM symbiosis with AM fungi (e.g. Glomeromycota intraradices).</text>
</comment>
<reference evidence="14" key="1">
    <citation type="journal article" date="2017" name="Front. Plant Sci.">
        <title>Climate Clever Clovers: New Paradigm to Reduce the Environmental Footprint of Ruminants by Breeding Low Methanogenic Forages Utilizing Haplotype Variation.</title>
        <authorList>
            <person name="Kaur P."/>
            <person name="Appels R."/>
            <person name="Bayer P.E."/>
            <person name="Keeble-Gagnere G."/>
            <person name="Wang J."/>
            <person name="Hirakawa H."/>
            <person name="Shirasawa K."/>
            <person name="Vercoe P."/>
            <person name="Stefanova K."/>
            <person name="Durmic Z."/>
            <person name="Nichols P."/>
            <person name="Revell C."/>
            <person name="Isobe S.N."/>
            <person name="Edwards D."/>
            <person name="Erskine W."/>
        </authorList>
    </citation>
    <scope>NUCLEOTIDE SEQUENCE [LARGE SCALE GENOMIC DNA]</scope>
    <source>
        <strain evidence="14">cv. Daliak</strain>
    </source>
</reference>
<dbReference type="Pfam" id="PF05922">
    <property type="entry name" value="Inhibitor_I9"/>
    <property type="match status" value="1"/>
</dbReference>
<feature type="domain" description="Inhibitor I9" evidence="12">
    <location>
        <begin position="3"/>
        <end position="49"/>
    </location>
</feature>
<dbReference type="EMBL" id="DF973515">
    <property type="protein sequence ID" value="GAU33082.1"/>
    <property type="molecule type" value="Genomic_DNA"/>
</dbReference>
<accession>A0A2Z6N8F2</accession>
<dbReference type="InterPro" id="IPR037045">
    <property type="entry name" value="S8pro/Inhibitor_I9_sf"/>
</dbReference>
<evidence type="ECO:0000256" key="2">
    <source>
        <dbReference type="ARBA" id="ARBA00004271"/>
    </source>
</evidence>
<name>A0A2Z6N8F2_TRISU</name>
<dbReference type="InterPro" id="IPR010259">
    <property type="entry name" value="S8pro/Inhibitor_I9"/>
</dbReference>
<sequence>SEKAKEAILYSYNKNINGFAAILDEDEAAEVAKHPNVISIFLSKNYELMTTRSWGFLGLERDGRFPMDSLWKKTLGDDIIIGNLDSGVCPESKSFSDEGFGPIPKKWRGICQVAKENPDKFYCATAHKSYPLINAADANLDNASHADALLCNNGTLDPHKANGKILVCLRGGSSSRVEKGVHASTVGAVGMILANNKDSKGEVMADPHVLPASHVNFTEGRYIFDYVTNTKSPMAYITKVETQLGVNRAPIMASLSSRGPNALDSEIL</sequence>
<keyword evidence="6" id="KW-0645">Protease</keyword>
<dbReference type="InterPro" id="IPR045051">
    <property type="entry name" value="SBT"/>
</dbReference>
<organism evidence="13 14">
    <name type="scientific">Trifolium subterraneum</name>
    <name type="common">Subterranean clover</name>
    <dbReference type="NCBI Taxonomy" id="3900"/>
    <lineage>
        <taxon>Eukaryota</taxon>
        <taxon>Viridiplantae</taxon>
        <taxon>Streptophyta</taxon>
        <taxon>Embryophyta</taxon>
        <taxon>Tracheophyta</taxon>
        <taxon>Spermatophyta</taxon>
        <taxon>Magnoliopsida</taxon>
        <taxon>eudicotyledons</taxon>
        <taxon>Gunneridae</taxon>
        <taxon>Pentapetalae</taxon>
        <taxon>rosids</taxon>
        <taxon>fabids</taxon>
        <taxon>Fabales</taxon>
        <taxon>Fabaceae</taxon>
        <taxon>Papilionoideae</taxon>
        <taxon>50 kb inversion clade</taxon>
        <taxon>NPAAA clade</taxon>
        <taxon>Hologalegina</taxon>
        <taxon>IRL clade</taxon>
        <taxon>Trifolieae</taxon>
        <taxon>Trifolium</taxon>
    </lineage>
</organism>
<evidence type="ECO:0000259" key="11">
    <source>
        <dbReference type="Pfam" id="PF02225"/>
    </source>
</evidence>
<dbReference type="GO" id="GO:0004252">
    <property type="term" value="F:serine-type endopeptidase activity"/>
    <property type="evidence" value="ECO:0007669"/>
    <property type="project" value="InterPro"/>
</dbReference>
<evidence type="ECO:0000256" key="1">
    <source>
        <dbReference type="ARBA" id="ARBA00002076"/>
    </source>
</evidence>
<dbReference type="CDD" id="cd02120">
    <property type="entry name" value="PA_subtilisin_like"/>
    <property type="match status" value="1"/>
</dbReference>
<keyword evidence="9" id="KW-0720">Serine protease</keyword>
<keyword evidence="14" id="KW-1185">Reference proteome</keyword>
<comment type="subcellular location">
    <subcellularLocation>
        <location evidence="2">Secreted</location>
        <location evidence="2">Extracellular space</location>
        <location evidence="2">Apoplast</location>
    </subcellularLocation>
</comment>
<dbReference type="Gene3D" id="3.30.70.80">
    <property type="entry name" value="Peptidase S8 propeptide/proteinase inhibitor I9"/>
    <property type="match status" value="1"/>
</dbReference>
<dbReference type="GO" id="GO:0009610">
    <property type="term" value="P:response to symbiotic fungus"/>
    <property type="evidence" value="ECO:0007669"/>
    <property type="project" value="UniProtKB-ARBA"/>
</dbReference>
<evidence type="ECO:0008006" key="15">
    <source>
        <dbReference type="Google" id="ProtNLM"/>
    </source>
</evidence>
<dbReference type="GO" id="GO:0006508">
    <property type="term" value="P:proteolysis"/>
    <property type="evidence" value="ECO:0007669"/>
    <property type="project" value="UniProtKB-KW"/>
</dbReference>